<dbReference type="EMBL" id="CP071090">
    <property type="protein sequence ID" value="QSQ26716.1"/>
    <property type="molecule type" value="Genomic_DNA"/>
</dbReference>
<name>A0ABX7P8B0_9BACT</name>
<dbReference type="Pfam" id="PF01497">
    <property type="entry name" value="Peripla_BP_2"/>
    <property type="match status" value="1"/>
</dbReference>
<dbReference type="PROSITE" id="PS50983">
    <property type="entry name" value="FE_B12_PBP"/>
    <property type="match status" value="1"/>
</dbReference>
<organism evidence="2 3">
    <name type="scientific">Pyxidicoccus parkwayensis</name>
    <dbReference type="NCBI Taxonomy" id="2813578"/>
    <lineage>
        <taxon>Bacteria</taxon>
        <taxon>Pseudomonadati</taxon>
        <taxon>Myxococcota</taxon>
        <taxon>Myxococcia</taxon>
        <taxon>Myxococcales</taxon>
        <taxon>Cystobacterineae</taxon>
        <taxon>Myxococcaceae</taxon>
        <taxon>Pyxidicoccus</taxon>
    </lineage>
</organism>
<dbReference type="PANTHER" id="PTHR30535:SF4">
    <property type="entry name" value="HEMIN-BINDING PERIPLASMIC PROTEIN HMUT"/>
    <property type="match status" value="1"/>
</dbReference>
<dbReference type="PANTHER" id="PTHR30535">
    <property type="entry name" value="VITAMIN B12-BINDING PROTEIN"/>
    <property type="match status" value="1"/>
</dbReference>
<evidence type="ECO:0000313" key="2">
    <source>
        <dbReference type="EMBL" id="QSQ26716.1"/>
    </source>
</evidence>
<dbReference type="InterPro" id="IPR050902">
    <property type="entry name" value="ABC_Transporter_SBP"/>
</dbReference>
<protein>
    <submittedName>
        <fullName evidence="2">ABC transporter substrate-binding protein</fullName>
    </submittedName>
</protein>
<dbReference type="PROSITE" id="PS51257">
    <property type="entry name" value="PROKAR_LIPOPROTEIN"/>
    <property type="match status" value="1"/>
</dbReference>
<reference evidence="2 3" key="1">
    <citation type="submission" date="2021-02" db="EMBL/GenBank/DDBJ databases">
        <title>De Novo genome assembly of isolated myxobacteria.</title>
        <authorList>
            <person name="Stevens D.C."/>
        </authorList>
    </citation>
    <scope>NUCLEOTIDE SEQUENCE [LARGE SCALE GENOMIC DNA]</scope>
    <source>
        <strain evidence="3">SCPEA02</strain>
    </source>
</reference>
<feature type="domain" description="Fe/B12 periplasmic-binding" evidence="1">
    <location>
        <begin position="34"/>
        <end position="294"/>
    </location>
</feature>
<dbReference type="InterPro" id="IPR002491">
    <property type="entry name" value="ABC_transptr_periplasmic_BD"/>
</dbReference>
<dbReference type="Gene3D" id="3.40.50.1980">
    <property type="entry name" value="Nitrogenase molybdenum iron protein domain"/>
    <property type="match status" value="2"/>
</dbReference>
<evidence type="ECO:0000259" key="1">
    <source>
        <dbReference type="PROSITE" id="PS50983"/>
    </source>
</evidence>
<dbReference type="Proteomes" id="UP000662747">
    <property type="component" value="Chromosome"/>
</dbReference>
<proteinExistence type="predicted"/>
<gene>
    <name evidence="2" type="ORF">JY651_18075</name>
</gene>
<keyword evidence="3" id="KW-1185">Reference proteome</keyword>
<dbReference type="SUPFAM" id="SSF53807">
    <property type="entry name" value="Helical backbone' metal receptor"/>
    <property type="match status" value="1"/>
</dbReference>
<sequence>MKSLRAAWVVGALVFVAGCSRFGNEEQPQERHERIVSLSKQYNEIIYALGAQRDLVAVDISSTYPPEIKSLKTVGYHRALSAEGIVSVNPTLVLHDNNVGPEQVMRQLEQLKIPMKVFETKGEDIASTKALVGEMGRYFHREAQADALNQKLDADMNKALATAKTFTKKPKVMVIHFGRAMNVYLVMTKNSTAGKMMEWAGGEMAVTGDKGMVQLSPEVIAQADPDVLLLTDFGYDRLGSPQQVATLPGVGATRAVKSGRVYRVEEHDLVYLGPRTGENVLTLQELIHRGDAEKAAAPVPSEREPGAGR</sequence>
<accession>A0ABX7P8B0</accession>
<evidence type="ECO:0000313" key="3">
    <source>
        <dbReference type="Proteomes" id="UP000662747"/>
    </source>
</evidence>
<dbReference type="RefSeq" id="WP_206728259.1">
    <property type="nucleotide sequence ID" value="NZ_CP071090.1"/>
</dbReference>